<proteinExistence type="predicted"/>
<keyword evidence="1" id="KW-0812">Transmembrane</keyword>
<evidence type="ECO:0000313" key="3">
    <source>
        <dbReference type="Proteomes" id="UP000189933"/>
    </source>
</evidence>
<gene>
    <name evidence="2" type="ORF">SAMN02745885_00644</name>
</gene>
<organism evidence="2 3">
    <name type="scientific">Carboxydocella sporoproducens DSM 16521</name>
    <dbReference type="NCBI Taxonomy" id="1121270"/>
    <lineage>
        <taxon>Bacteria</taxon>
        <taxon>Bacillati</taxon>
        <taxon>Bacillota</taxon>
        <taxon>Clostridia</taxon>
        <taxon>Eubacteriales</taxon>
        <taxon>Clostridiales Family XVI. Incertae Sedis</taxon>
        <taxon>Carboxydocella</taxon>
    </lineage>
</organism>
<dbReference type="RefSeq" id="WP_078664750.1">
    <property type="nucleotide sequence ID" value="NZ_FUXM01000004.1"/>
</dbReference>
<feature type="transmembrane region" description="Helical" evidence="1">
    <location>
        <begin position="94"/>
        <end position="112"/>
    </location>
</feature>
<keyword evidence="3" id="KW-1185">Reference proteome</keyword>
<dbReference type="EMBL" id="FUXM01000004">
    <property type="protein sequence ID" value="SJZ67710.1"/>
    <property type="molecule type" value="Genomic_DNA"/>
</dbReference>
<accession>A0A1T4MKU0</accession>
<feature type="transmembrane region" description="Helical" evidence="1">
    <location>
        <begin position="59"/>
        <end position="82"/>
    </location>
</feature>
<protein>
    <recommendedName>
        <fullName evidence="4">ResB-like family protein</fullName>
    </recommendedName>
</protein>
<feature type="transmembrane region" description="Helical" evidence="1">
    <location>
        <begin position="337"/>
        <end position="355"/>
    </location>
</feature>
<dbReference type="Proteomes" id="UP000189933">
    <property type="component" value="Unassembled WGS sequence"/>
</dbReference>
<evidence type="ECO:0008006" key="4">
    <source>
        <dbReference type="Google" id="ProtNLM"/>
    </source>
</evidence>
<name>A0A1T4MKU0_9FIRM</name>
<reference evidence="3" key="1">
    <citation type="submission" date="2017-02" db="EMBL/GenBank/DDBJ databases">
        <authorList>
            <person name="Varghese N."/>
            <person name="Submissions S."/>
        </authorList>
    </citation>
    <scope>NUCLEOTIDE SEQUENCE [LARGE SCALE GENOMIC DNA]</scope>
    <source>
        <strain evidence="3">DSM 16521</strain>
    </source>
</reference>
<sequence length="368" mass="42508">MVGGQGGNFGEKGRKIIRAIGSRRAAHWALGLLIAVYLIWLVPFQIYGVPAWRIRNMAASGWVFLPVYWFFMLNLCLCLFFWARQGGKAIYRWLSWLMHAALILLIIAGVLARHSEPKVEFIVTEGQTLDLSRRISYVTPEREMMAEGRLPKIIWRLDFIRPEFWEDKLLFTDLLAKISYGSSQPEKTVSLRLGQPLVQDNLTIGLQGFGYAPRYQVLDKQGRLVSGSFVNLTVFPPGQEDWFALENLNWEVHLLVWPDAELKGNKVNNRSMNLRQPLLYVYVLEKSKKEKDPEGALLAKGFLRPGDELEVQGYRLSFPEIRYYGHFWLVRDKSLPYLKVALLTVVTASLILTYIRWERGKGRWQENS</sequence>
<keyword evidence="1" id="KW-1133">Transmembrane helix</keyword>
<dbReference type="AlphaFoldDB" id="A0A1T4MKU0"/>
<keyword evidence="1" id="KW-0472">Membrane</keyword>
<evidence type="ECO:0000313" key="2">
    <source>
        <dbReference type="EMBL" id="SJZ67710.1"/>
    </source>
</evidence>
<feature type="transmembrane region" description="Helical" evidence="1">
    <location>
        <begin position="25"/>
        <end position="47"/>
    </location>
</feature>
<evidence type="ECO:0000256" key="1">
    <source>
        <dbReference type="SAM" id="Phobius"/>
    </source>
</evidence>